<gene>
    <name evidence="8" type="ORF">Cvel_14822</name>
</gene>
<evidence type="ECO:0000256" key="2">
    <source>
        <dbReference type="ARBA" id="ARBA00022679"/>
    </source>
</evidence>
<keyword evidence="2" id="KW-0808">Transferase</keyword>
<evidence type="ECO:0000256" key="6">
    <source>
        <dbReference type="SAM" id="MobiDB-lite"/>
    </source>
</evidence>
<feature type="domain" description="Protein kinase" evidence="7">
    <location>
        <begin position="103"/>
        <end position="398"/>
    </location>
</feature>
<feature type="compositionally biased region" description="Basic and acidic residues" evidence="6">
    <location>
        <begin position="525"/>
        <end position="535"/>
    </location>
</feature>
<feature type="region of interest" description="Disordered" evidence="6">
    <location>
        <begin position="29"/>
        <end position="76"/>
    </location>
</feature>
<dbReference type="Gene3D" id="1.10.510.10">
    <property type="entry name" value="Transferase(Phosphotransferase) domain 1"/>
    <property type="match status" value="1"/>
</dbReference>
<dbReference type="GO" id="GO:0005634">
    <property type="term" value="C:nucleus"/>
    <property type="evidence" value="ECO:0007669"/>
    <property type="project" value="TreeGrafter"/>
</dbReference>
<dbReference type="PROSITE" id="PS50011">
    <property type="entry name" value="PROTEIN_KINASE_DOM"/>
    <property type="match status" value="1"/>
</dbReference>
<dbReference type="AlphaFoldDB" id="A0A0G4F2Y2"/>
<evidence type="ECO:0000313" key="8">
    <source>
        <dbReference type="EMBL" id="CEM06067.1"/>
    </source>
</evidence>
<dbReference type="VEuPathDB" id="CryptoDB:Cvel_14822"/>
<protein>
    <recommendedName>
        <fullName evidence="7">Protein kinase domain-containing protein</fullName>
    </recommendedName>
</protein>
<evidence type="ECO:0000256" key="1">
    <source>
        <dbReference type="ARBA" id="ARBA00022527"/>
    </source>
</evidence>
<evidence type="ECO:0000256" key="4">
    <source>
        <dbReference type="ARBA" id="ARBA00022777"/>
    </source>
</evidence>
<keyword evidence="5" id="KW-0067">ATP-binding</keyword>
<reference evidence="8" key="1">
    <citation type="submission" date="2014-11" db="EMBL/GenBank/DDBJ databases">
        <authorList>
            <person name="Otto D Thomas"/>
            <person name="Naeem Raeece"/>
        </authorList>
    </citation>
    <scope>NUCLEOTIDE SEQUENCE</scope>
</reference>
<dbReference type="PANTHER" id="PTHR24345:SF91">
    <property type="entry name" value="SERINE_THREONINE-PROTEIN KINASE PLK4"/>
    <property type="match status" value="1"/>
</dbReference>
<dbReference type="PhylomeDB" id="A0A0G4F2Y2"/>
<evidence type="ECO:0000259" key="7">
    <source>
        <dbReference type="PROSITE" id="PS50011"/>
    </source>
</evidence>
<evidence type="ECO:0000256" key="3">
    <source>
        <dbReference type="ARBA" id="ARBA00022741"/>
    </source>
</evidence>
<dbReference type="EMBL" id="CDMZ01000076">
    <property type="protein sequence ID" value="CEM06067.1"/>
    <property type="molecule type" value="Genomic_DNA"/>
</dbReference>
<feature type="compositionally biased region" description="Polar residues" evidence="6">
    <location>
        <begin position="49"/>
        <end position="59"/>
    </location>
</feature>
<keyword evidence="4" id="KW-0418">Kinase</keyword>
<sequence length="535" mass="59633">MFNIFKRKKAAPKAKVDEPVVDLPAELPAELPASLSRQNTEGAGGMTGRHSTNNHTPSGASGVPPSHPSAAAMGAGGRRSSFQMMFRRMSVTEKFIPGFSETYSVGRQLGSGGFSEVRECRSLDVLPGEPRDKAVKIVRLSANAVEEDREHREAEARGESPKGQGDFFKIFKARRRQKYRSAMTREEMQSEVQLMQRCDHPNVVKIYTVSEVEDKGYVVMDRYECDLEHFPVSDLDANQIGFFMTQIFLAIDHLHSRHICHRDIKPANFFLNSRTWKPNMKLALSDFGLATSCERHTQSLSETCGSLLYLAPEVILGNYGKLADMWSCGVTLYWMMYQMTPFMGADDEDLAKAILKGEYTIMKYPGIAPECVDLLKKLLVADPRRRLSAIEALHHPFIAPHLGSFPYAKAQISVFYDKASKNALRRGSLHAQGISEHAKEKQMQSRPDVPKEHPKTPESRSFMDENPKPQTPSVSNVPKTRKPHQAQSGDSGGDTEAPSVPREQMRGGKHGGPPVEDMRSAPLHAVERRGGGRRD</sequence>
<evidence type="ECO:0000256" key="5">
    <source>
        <dbReference type="ARBA" id="ARBA00022840"/>
    </source>
</evidence>
<accession>A0A0G4F2Y2</accession>
<keyword evidence="3" id="KW-0547">Nucleotide-binding</keyword>
<feature type="compositionally biased region" description="Basic and acidic residues" evidence="6">
    <location>
        <begin position="436"/>
        <end position="467"/>
    </location>
</feature>
<dbReference type="Gene3D" id="3.30.200.20">
    <property type="entry name" value="Phosphorylase Kinase, domain 1"/>
    <property type="match status" value="1"/>
</dbReference>
<dbReference type="PANTHER" id="PTHR24345">
    <property type="entry name" value="SERINE/THREONINE-PROTEIN KINASE PLK"/>
    <property type="match status" value="1"/>
</dbReference>
<name>A0A0G4F2Y2_9ALVE</name>
<dbReference type="PROSITE" id="PS00108">
    <property type="entry name" value="PROTEIN_KINASE_ST"/>
    <property type="match status" value="1"/>
</dbReference>
<organism evidence="8">
    <name type="scientific">Chromera velia CCMP2878</name>
    <dbReference type="NCBI Taxonomy" id="1169474"/>
    <lineage>
        <taxon>Eukaryota</taxon>
        <taxon>Sar</taxon>
        <taxon>Alveolata</taxon>
        <taxon>Colpodellida</taxon>
        <taxon>Chromeraceae</taxon>
        <taxon>Chromera</taxon>
    </lineage>
</organism>
<dbReference type="Pfam" id="PF00069">
    <property type="entry name" value="Pkinase"/>
    <property type="match status" value="1"/>
</dbReference>
<dbReference type="InterPro" id="IPR008271">
    <property type="entry name" value="Ser/Thr_kinase_AS"/>
</dbReference>
<dbReference type="InterPro" id="IPR011009">
    <property type="entry name" value="Kinase-like_dom_sf"/>
</dbReference>
<keyword evidence="1" id="KW-0723">Serine/threonine-protein kinase</keyword>
<dbReference type="GO" id="GO:0005524">
    <property type="term" value="F:ATP binding"/>
    <property type="evidence" value="ECO:0007669"/>
    <property type="project" value="UniProtKB-KW"/>
</dbReference>
<dbReference type="InterPro" id="IPR000719">
    <property type="entry name" value="Prot_kinase_dom"/>
</dbReference>
<dbReference type="GO" id="GO:0004674">
    <property type="term" value="F:protein serine/threonine kinase activity"/>
    <property type="evidence" value="ECO:0007669"/>
    <property type="project" value="UniProtKB-KW"/>
</dbReference>
<feature type="region of interest" description="Disordered" evidence="6">
    <location>
        <begin position="432"/>
        <end position="535"/>
    </location>
</feature>
<proteinExistence type="predicted"/>
<dbReference type="SMART" id="SM00220">
    <property type="entry name" value="S_TKc"/>
    <property type="match status" value="1"/>
</dbReference>
<dbReference type="SUPFAM" id="SSF56112">
    <property type="entry name" value="Protein kinase-like (PK-like)"/>
    <property type="match status" value="1"/>
</dbReference>